<keyword evidence="7" id="KW-0539">Nucleus</keyword>
<feature type="compositionally biased region" description="Polar residues" evidence="8">
    <location>
        <begin position="333"/>
        <end position="351"/>
    </location>
</feature>
<protein>
    <submittedName>
        <fullName evidence="10">Transcriptional regulator STP4</fullName>
    </submittedName>
</protein>
<evidence type="ECO:0000256" key="4">
    <source>
        <dbReference type="ARBA" id="ARBA00022833"/>
    </source>
</evidence>
<keyword evidence="2" id="KW-0479">Metal-binding</keyword>
<organism evidence="10 11">
    <name type="scientific">Lachnellula suecica</name>
    <dbReference type="NCBI Taxonomy" id="602035"/>
    <lineage>
        <taxon>Eukaryota</taxon>
        <taxon>Fungi</taxon>
        <taxon>Dikarya</taxon>
        <taxon>Ascomycota</taxon>
        <taxon>Pezizomycotina</taxon>
        <taxon>Leotiomycetes</taxon>
        <taxon>Helotiales</taxon>
        <taxon>Lachnaceae</taxon>
        <taxon>Lachnellula</taxon>
    </lineage>
</organism>
<evidence type="ECO:0000256" key="8">
    <source>
        <dbReference type="SAM" id="MobiDB-lite"/>
    </source>
</evidence>
<feature type="region of interest" description="Disordered" evidence="8">
    <location>
        <begin position="535"/>
        <end position="557"/>
    </location>
</feature>
<evidence type="ECO:0000256" key="5">
    <source>
        <dbReference type="ARBA" id="ARBA00023015"/>
    </source>
</evidence>
<evidence type="ECO:0000256" key="3">
    <source>
        <dbReference type="ARBA" id="ARBA00022771"/>
    </source>
</evidence>
<reference evidence="10 11" key="1">
    <citation type="submission" date="2018-05" db="EMBL/GenBank/DDBJ databases">
        <title>Genome sequencing and assembly of the regulated plant pathogen Lachnellula willkommii and related sister species for the development of diagnostic species identification markers.</title>
        <authorList>
            <person name="Giroux E."/>
            <person name="Bilodeau G."/>
        </authorList>
    </citation>
    <scope>NUCLEOTIDE SEQUENCE [LARGE SCALE GENOMIC DNA]</scope>
    <source>
        <strain evidence="10 11">CBS 268.59</strain>
    </source>
</reference>
<dbReference type="GO" id="GO:0006357">
    <property type="term" value="P:regulation of transcription by RNA polymerase II"/>
    <property type="evidence" value="ECO:0007669"/>
    <property type="project" value="TreeGrafter"/>
</dbReference>
<sequence>MVSLASHTYNMLNHMSENEEADFALYPDPQNMFSPSFPFLQQNFNMENNAAYSYPRSQEGLASSGFNSATMYTTDAPQYLQSPELRGAPSSYSTASGASAASSAMGSPHSISGHALPVPEWVPQGLGLNPSIVGYDYAHGGNEYSFTTSGMEDFDLNLNATKPNGFVGECKTISRSASRQHGSISSHSESLSSLSNFVATPNTMDSPLEQTKKSEPFTSRTMASPITPVSATRRESKDDWFKSPISSYSRSPASSRRPSQAFNPPPFASSTSAGRPQDLRSPISTVSHSFPAEPTQSFATYHPSPFFSQSSGNFVPPLESSCWFPLSIQHTASPENQRSRNNMLTSTSSDPSILHPQYTGRPASIAQSNQSNDAYQPQAYPASPAMSQVSRSPRPVKQGSQSPYMNAQYGYPYPPPRRPSLVSHQSCSSQDGNYSSEESKEKGRCTYPECGKVFKDLKAHMLTHQNERPEKCPIQTCDYHIKGFARKYDKNRHTLTHYKGTMVCGFCPGSGSAAEKSFNRADVFKRHLTSVHAVEQTPPNSRKKTSGNINSAKQLSGYAPDATGKCSTCSQTFSNAQDFYEHLDDCVLRIVQQEEPSEAINAARLAEVEQDQAVHDTLRTHQLPTTTTNMYSADEDDDEEDYDDDNDDDFTLRSKSSRKGRGNRNPANGVQKSRGLTHSKGGVTLNTKGRKKRKDYPSSWGCPTSQMKLKKRVLCVFDGPRRLWKDDMMLDTDYEVRMKLNNEKAYVTDLDVQTLRRADAFHNSTEEEKGPWIADDLTGLSGMDLEKLMEVKTEQ</sequence>
<evidence type="ECO:0000313" key="10">
    <source>
        <dbReference type="EMBL" id="TVY73589.1"/>
    </source>
</evidence>
<feature type="region of interest" description="Disordered" evidence="8">
    <location>
        <begin position="617"/>
        <end position="700"/>
    </location>
</feature>
<feature type="compositionally biased region" description="Polar residues" evidence="8">
    <location>
        <begin position="422"/>
        <end position="436"/>
    </location>
</feature>
<evidence type="ECO:0000256" key="7">
    <source>
        <dbReference type="ARBA" id="ARBA00023242"/>
    </source>
</evidence>
<feature type="compositionally biased region" description="Acidic residues" evidence="8">
    <location>
        <begin position="633"/>
        <end position="649"/>
    </location>
</feature>
<dbReference type="SUPFAM" id="SSF57667">
    <property type="entry name" value="beta-beta-alpha zinc fingers"/>
    <property type="match status" value="1"/>
</dbReference>
<evidence type="ECO:0000256" key="2">
    <source>
        <dbReference type="ARBA" id="ARBA00022723"/>
    </source>
</evidence>
<evidence type="ECO:0000256" key="6">
    <source>
        <dbReference type="ARBA" id="ARBA00023163"/>
    </source>
</evidence>
<comment type="caution">
    <text evidence="10">The sequence shown here is derived from an EMBL/GenBank/DDBJ whole genome shotgun (WGS) entry which is preliminary data.</text>
</comment>
<dbReference type="Gene3D" id="3.30.160.60">
    <property type="entry name" value="Classic Zinc Finger"/>
    <property type="match status" value="1"/>
</dbReference>
<evidence type="ECO:0000313" key="11">
    <source>
        <dbReference type="Proteomes" id="UP000469558"/>
    </source>
</evidence>
<feature type="compositionally biased region" description="Low complexity" evidence="8">
    <location>
        <begin position="374"/>
        <end position="388"/>
    </location>
</feature>
<comment type="subcellular location">
    <subcellularLocation>
        <location evidence="1">Nucleus</location>
    </subcellularLocation>
</comment>
<name>A0A8T9C172_9HELO</name>
<dbReference type="GO" id="GO:0008270">
    <property type="term" value="F:zinc ion binding"/>
    <property type="evidence" value="ECO:0007669"/>
    <property type="project" value="UniProtKB-KW"/>
</dbReference>
<dbReference type="InterPro" id="IPR013087">
    <property type="entry name" value="Znf_C2H2_type"/>
</dbReference>
<evidence type="ECO:0000256" key="1">
    <source>
        <dbReference type="ARBA" id="ARBA00004123"/>
    </source>
</evidence>
<keyword evidence="3" id="KW-0863">Zinc-finger</keyword>
<keyword evidence="4" id="KW-0862">Zinc</keyword>
<proteinExistence type="predicted"/>
<feature type="compositionally biased region" description="Polar residues" evidence="8">
    <location>
        <begin position="666"/>
        <end position="676"/>
    </location>
</feature>
<dbReference type="PANTHER" id="PTHR46179">
    <property type="entry name" value="ZINC FINGER PROTEIN"/>
    <property type="match status" value="1"/>
</dbReference>
<keyword evidence="11" id="KW-1185">Reference proteome</keyword>
<keyword evidence="6" id="KW-0804">Transcription</keyword>
<feature type="domain" description="C2H2-type" evidence="9">
    <location>
        <begin position="470"/>
        <end position="497"/>
    </location>
</feature>
<feature type="compositionally biased region" description="Polar residues" evidence="8">
    <location>
        <begin position="282"/>
        <end position="291"/>
    </location>
</feature>
<keyword evidence="5" id="KW-0805">Transcription regulation</keyword>
<dbReference type="InterPro" id="IPR036236">
    <property type="entry name" value="Znf_C2H2_sf"/>
</dbReference>
<dbReference type="EMBL" id="QGMK01001037">
    <property type="protein sequence ID" value="TVY73589.1"/>
    <property type="molecule type" value="Genomic_DNA"/>
</dbReference>
<feature type="region of interest" description="Disordered" evidence="8">
    <location>
        <begin position="82"/>
        <end position="109"/>
    </location>
</feature>
<feature type="compositionally biased region" description="Basic and acidic residues" evidence="8">
    <location>
        <begin position="232"/>
        <end position="241"/>
    </location>
</feature>
<feature type="compositionally biased region" description="Low complexity" evidence="8">
    <location>
        <begin position="87"/>
        <end position="107"/>
    </location>
</feature>
<feature type="compositionally biased region" description="Polar residues" evidence="8">
    <location>
        <begin position="197"/>
        <end position="209"/>
    </location>
</feature>
<gene>
    <name evidence="10" type="primary">STP4</name>
    <name evidence="10" type="ORF">LSUE1_G009072</name>
</gene>
<dbReference type="Proteomes" id="UP000469558">
    <property type="component" value="Unassembled WGS sequence"/>
</dbReference>
<dbReference type="AlphaFoldDB" id="A0A8T9C172"/>
<feature type="domain" description="C2H2-type" evidence="9">
    <location>
        <begin position="502"/>
        <end position="532"/>
    </location>
</feature>
<feature type="compositionally biased region" description="Low complexity" evidence="8">
    <location>
        <begin position="243"/>
        <end position="259"/>
    </location>
</feature>
<dbReference type="GO" id="GO:0005634">
    <property type="term" value="C:nucleus"/>
    <property type="evidence" value="ECO:0007669"/>
    <property type="project" value="UniProtKB-SubCell"/>
</dbReference>
<feature type="domain" description="C2H2-type" evidence="9">
    <location>
        <begin position="564"/>
        <end position="584"/>
    </location>
</feature>
<accession>A0A8T9C172</accession>
<evidence type="ECO:0000259" key="9">
    <source>
        <dbReference type="SMART" id="SM00355"/>
    </source>
</evidence>
<dbReference type="OrthoDB" id="6077919at2759"/>
<dbReference type="InterPro" id="IPR051061">
    <property type="entry name" value="Zinc_finger_trans_reg"/>
</dbReference>
<dbReference type="PANTHER" id="PTHR46179:SF13">
    <property type="entry name" value="C2H2-TYPE DOMAIN-CONTAINING PROTEIN"/>
    <property type="match status" value="1"/>
</dbReference>
<feature type="region of interest" description="Disordered" evidence="8">
    <location>
        <begin position="333"/>
        <end position="442"/>
    </location>
</feature>
<dbReference type="SMART" id="SM00355">
    <property type="entry name" value="ZnF_C2H2"/>
    <property type="match status" value="4"/>
</dbReference>
<feature type="domain" description="C2H2-type" evidence="9">
    <location>
        <begin position="443"/>
        <end position="464"/>
    </location>
</feature>
<feature type="region of interest" description="Disordered" evidence="8">
    <location>
        <begin position="197"/>
        <end position="291"/>
    </location>
</feature>
<feature type="compositionally biased region" description="Polar residues" evidence="8">
    <location>
        <begin position="216"/>
        <end position="230"/>
    </location>
</feature>